<dbReference type="EMBL" id="JAUKUA010000003">
    <property type="protein sequence ID" value="KAK0719859.1"/>
    <property type="molecule type" value="Genomic_DNA"/>
</dbReference>
<dbReference type="FunFam" id="1.10.287.110:FF:000073">
    <property type="entry name" value="DnaJ domain protein"/>
    <property type="match status" value="1"/>
</dbReference>
<dbReference type="PROSITE" id="PS50076">
    <property type="entry name" value="DNAJ_2"/>
    <property type="match status" value="1"/>
</dbReference>
<evidence type="ECO:0000256" key="2">
    <source>
        <dbReference type="SAM" id="MobiDB-lite"/>
    </source>
</evidence>
<proteinExistence type="predicted"/>
<dbReference type="GO" id="GO:0005737">
    <property type="term" value="C:cytoplasm"/>
    <property type="evidence" value="ECO:0007669"/>
    <property type="project" value="TreeGrafter"/>
</dbReference>
<organism evidence="4 5">
    <name type="scientific">Lasiosphaeris hirsuta</name>
    <dbReference type="NCBI Taxonomy" id="260670"/>
    <lineage>
        <taxon>Eukaryota</taxon>
        <taxon>Fungi</taxon>
        <taxon>Dikarya</taxon>
        <taxon>Ascomycota</taxon>
        <taxon>Pezizomycotina</taxon>
        <taxon>Sordariomycetes</taxon>
        <taxon>Sordariomycetidae</taxon>
        <taxon>Sordariales</taxon>
        <taxon>Lasiosphaeriaceae</taxon>
        <taxon>Lasiosphaeris</taxon>
    </lineage>
</organism>
<feature type="compositionally biased region" description="Basic and acidic residues" evidence="2">
    <location>
        <begin position="264"/>
        <end position="302"/>
    </location>
</feature>
<feature type="compositionally biased region" description="Basic and acidic residues" evidence="2">
    <location>
        <begin position="103"/>
        <end position="112"/>
    </location>
</feature>
<dbReference type="PRINTS" id="PR00625">
    <property type="entry name" value="JDOMAIN"/>
</dbReference>
<dbReference type="PROSITE" id="PS00636">
    <property type="entry name" value="DNAJ_1"/>
    <property type="match status" value="1"/>
</dbReference>
<dbReference type="AlphaFoldDB" id="A0AA40APZ2"/>
<comment type="caution">
    <text evidence="4">The sequence shown here is derived from an EMBL/GenBank/DDBJ whole genome shotgun (WGS) entry which is preliminary data.</text>
</comment>
<feature type="domain" description="J" evidence="3">
    <location>
        <begin position="7"/>
        <end position="75"/>
    </location>
</feature>
<accession>A0AA40APZ2</accession>
<dbReference type="Gene3D" id="1.10.287.110">
    <property type="entry name" value="DnaJ domain"/>
    <property type="match status" value="1"/>
</dbReference>
<dbReference type="GO" id="GO:0005634">
    <property type="term" value="C:nucleus"/>
    <property type="evidence" value="ECO:0007669"/>
    <property type="project" value="TreeGrafter"/>
</dbReference>
<dbReference type="GO" id="GO:0031072">
    <property type="term" value="F:heat shock protein binding"/>
    <property type="evidence" value="ECO:0007669"/>
    <property type="project" value="TreeGrafter"/>
</dbReference>
<feature type="compositionally biased region" description="Basic residues" evidence="2">
    <location>
        <begin position="489"/>
        <end position="500"/>
    </location>
</feature>
<dbReference type="SMART" id="SM00271">
    <property type="entry name" value="DnaJ"/>
    <property type="match status" value="1"/>
</dbReference>
<dbReference type="InterPro" id="IPR036869">
    <property type="entry name" value="J_dom_sf"/>
</dbReference>
<dbReference type="InterPro" id="IPR052594">
    <property type="entry name" value="J_domain-containing_protein"/>
</dbReference>
<feature type="coiled-coil region" evidence="1">
    <location>
        <begin position="45"/>
        <end position="83"/>
    </location>
</feature>
<dbReference type="InterPro" id="IPR001623">
    <property type="entry name" value="DnaJ_domain"/>
</dbReference>
<feature type="compositionally biased region" description="Pro residues" evidence="2">
    <location>
        <begin position="308"/>
        <end position="317"/>
    </location>
</feature>
<feature type="compositionally biased region" description="Basic and acidic residues" evidence="2">
    <location>
        <begin position="156"/>
        <end position="239"/>
    </location>
</feature>
<name>A0AA40APZ2_9PEZI</name>
<evidence type="ECO:0000313" key="4">
    <source>
        <dbReference type="EMBL" id="KAK0719859.1"/>
    </source>
</evidence>
<evidence type="ECO:0000313" key="5">
    <source>
        <dbReference type="Proteomes" id="UP001172102"/>
    </source>
</evidence>
<keyword evidence="1" id="KW-0175">Coiled coil</keyword>
<dbReference type="Pfam" id="PF00226">
    <property type="entry name" value="DnaJ"/>
    <property type="match status" value="1"/>
</dbReference>
<sequence length="586" mass="67719">MSSLPPDPWKALGVDKTADKSEIRTAYKKLVLKCHPDKVQDPTLKAQKQEEFQKVQQAYELLNDDAERTKYEEQVKLMELRKQAAMMKNMPNSSATRTPPRAYEIRTAEPRHKSSTPSSGAKAYPYNQSHSRSHEEMPSRGYQMFDETEKHPRRTTSYEKPTRRDDERRDKDDRRRSKREEEDGFRIRETNREKELQREIREREEKEREREARRTERKRNERDQKEREKERLRATDDKARRQKSPYIEDYEAAAEEARFANASKQEKKRSGSKKPYEAREREREREPVVREKSTTSRRDPSPHIETVQPPPAVPPAPDQKLADNLFSAANYIERSRGAPPAAAFSRSQQEGFFTPPVPTPPPVEFDDDRRASARVAGRRSSHEASKSKEKLSSSHSSSHKHLGDMMEAAALPPKIRTSPPRVSRTNTSEFPRPIPQPPAFSRTQTWAAGSEDVRPNPAFSRTQTWGPNGEDRHHEYYDLEGNSDDDRGHRHSRRSGRRTARSPEQSVRYKVSADGKSSRVEAQYPYGESPTSRRSYAHDGIDSRSPGTYPSHLKVAESKAYSYQDVKYADTSYGYSSHDQYPPVYA</sequence>
<keyword evidence="5" id="KW-1185">Reference proteome</keyword>
<feature type="region of interest" description="Disordered" evidence="2">
    <location>
        <begin position="87"/>
        <end position="551"/>
    </location>
</feature>
<protein>
    <recommendedName>
        <fullName evidence="3">J domain-containing protein</fullName>
    </recommendedName>
</protein>
<reference evidence="4" key="1">
    <citation type="submission" date="2023-06" db="EMBL/GenBank/DDBJ databases">
        <title>Genome-scale phylogeny and comparative genomics of the fungal order Sordariales.</title>
        <authorList>
            <consortium name="Lawrence Berkeley National Laboratory"/>
            <person name="Hensen N."/>
            <person name="Bonometti L."/>
            <person name="Westerberg I."/>
            <person name="Brannstrom I.O."/>
            <person name="Guillou S."/>
            <person name="Cros-Aarteil S."/>
            <person name="Calhoun S."/>
            <person name="Haridas S."/>
            <person name="Kuo A."/>
            <person name="Mondo S."/>
            <person name="Pangilinan J."/>
            <person name="Riley R."/>
            <person name="Labutti K."/>
            <person name="Andreopoulos B."/>
            <person name="Lipzen A."/>
            <person name="Chen C."/>
            <person name="Yanf M."/>
            <person name="Daum C."/>
            <person name="Ng V."/>
            <person name="Clum A."/>
            <person name="Steindorff A."/>
            <person name="Ohm R."/>
            <person name="Martin F."/>
            <person name="Silar P."/>
            <person name="Natvig D."/>
            <person name="Lalanne C."/>
            <person name="Gautier V."/>
            <person name="Ament-Velasquez S.L."/>
            <person name="Kruys A."/>
            <person name="Hutchinson M.I."/>
            <person name="Powell A.J."/>
            <person name="Barry K."/>
            <person name="Miller A.N."/>
            <person name="Grigoriev I.V."/>
            <person name="Debuchy R."/>
            <person name="Gladieux P."/>
            <person name="Thoren M.H."/>
            <person name="Johannesson H."/>
        </authorList>
    </citation>
    <scope>NUCLEOTIDE SEQUENCE</scope>
    <source>
        <strain evidence="4">SMH4607-1</strain>
    </source>
</reference>
<dbReference type="CDD" id="cd06257">
    <property type="entry name" value="DnaJ"/>
    <property type="match status" value="1"/>
</dbReference>
<dbReference type="PANTHER" id="PTHR44144">
    <property type="entry name" value="DNAJ HOMOLOG SUBFAMILY C MEMBER 9"/>
    <property type="match status" value="1"/>
</dbReference>
<dbReference type="InterPro" id="IPR018253">
    <property type="entry name" value="DnaJ_domain_CS"/>
</dbReference>
<dbReference type="SUPFAM" id="SSF46565">
    <property type="entry name" value="Chaperone J-domain"/>
    <property type="match status" value="1"/>
</dbReference>
<gene>
    <name evidence="4" type="ORF">B0H67DRAFT_599485</name>
</gene>
<dbReference type="PANTHER" id="PTHR44144:SF1">
    <property type="entry name" value="DNAJ HOMOLOG SUBFAMILY C MEMBER 9"/>
    <property type="match status" value="1"/>
</dbReference>
<dbReference type="Proteomes" id="UP001172102">
    <property type="component" value="Unassembled WGS sequence"/>
</dbReference>
<feature type="compositionally biased region" description="Basic and acidic residues" evidence="2">
    <location>
        <begin position="380"/>
        <end position="392"/>
    </location>
</feature>
<evidence type="ECO:0000259" key="3">
    <source>
        <dbReference type="PROSITE" id="PS50076"/>
    </source>
</evidence>
<evidence type="ECO:0000256" key="1">
    <source>
        <dbReference type="SAM" id="Coils"/>
    </source>
</evidence>